<comment type="caution">
    <text evidence="1">The sequence shown here is derived from an EMBL/GenBank/DDBJ whole genome shotgun (WGS) entry which is preliminary data.</text>
</comment>
<proteinExistence type="predicted"/>
<protein>
    <submittedName>
        <fullName evidence="1">Uncharacterized protein</fullName>
    </submittedName>
</protein>
<sequence length="230" mass="25844">MKKFYVIFILLLLILPILHLRAQVVDILWQGETYTPPFYEGRSLWSKQSRITLVAIPQGLGSAANLNYKWTRNGTVLGNINGIGRNYISFLDSILSRPQIIKVEILSGQNVVLASTFVTVTPTASALAVYENNPLYGFMFHRETSGTHPLKEKEITFTAFPFFFSTSNRMDDIISYEWRTNVGEAETKNSVTYRSPDNTVGSSQVSVSASNKNQITQDASKNFLIEFGNQ</sequence>
<organism evidence="1 2">
    <name type="scientific">Candidatus Zambryskibacteria bacterium RIFCSPHIGHO2_02_FULL_43_14</name>
    <dbReference type="NCBI Taxonomy" id="1802748"/>
    <lineage>
        <taxon>Bacteria</taxon>
        <taxon>Candidatus Zambryskiibacteriota</taxon>
    </lineage>
</organism>
<name>A0A1G2TI98_9BACT</name>
<dbReference type="AlphaFoldDB" id="A0A1G2TI98"/>
<reference evidence="1 2" key="1">
    <citation type="journal article" date="2016" name="Nat. Commun.">
        <title>Thousands of microbial genomes shed light on interconnected biogeochemical processes in an aquifer system.</title>
        <authorList>
            <person name="Anantharaman K."/>
            <person name="Brown C.T."/>
            <person name="Hug L.A."/>
            <person name="Sharon I."/>
            <person name="Castelle C.J."/>
            <person name="Probst A.J."/>
            <person name="Thomas B.C."/>
            <person name="Singh A."/>
            <person name="Wilkins M.J."/>
            <person name="Karaoz U."/>
            <person name="Brodie E.L."/>
            <person name="Williams K.H."/>
            <person name="Hubbard S.S."/>
            <person name="Banfield J.F."/>
        </authorList>
    </citation>
    <scope>NUCLEOTIDE SEQUENCE [LARGE SCALE GENOMIC DNA]</scope>
</reference>
<gene>
    <name evidence="1" type="ORF">A3C70_02470</name>
</gene>
<dbReference type="EMBL" id="MHVR01000002">
    <property type="protein sequence ID" value="OHA97020.1"/>
    <property type="molecule type" value="Genomic_DNA"/>
</dbReference>
<accession>A0A1G2TI98</accession>
<evidence type="ECO:0000313" key="1">
    <source>
        <dbReference type="EMBL" id="OHA97020.1"/>
    </source>
</evidence>
<dbReference type="Proteomes" id="UP000178175">
    <property type="component" value="Unassembled WGS sequence"/>
</dbReference>
<evidence type="ECO:0000313" key="2">
    <source>
        <dbReference type="Proteomes" id="UP000178175"/>
    </source>
</evidence>